<protein>
    <submittedName>
        <fullName evidence="2">Transglutaminase-like superfamily protein</fullName>
    </submittedName>
</protein>
<dbReference type="InterPro" id="IPR002931">
    <property type="entry name" value="Transglutaminase-like"/>
</dbReference>
<dbReference type="PROSITE" id="PS51257">
    <property type="entry name" value="PROKAR_LIPOPROTEIN"/>
    <property type="match status" value="1"/>
</dbReference>
<dbReference type="InterPro" id="IPR038765">
    <property type="entry name" value="Papain-like_cys_pep_sf"/>
</dbReference>
<proteinExistence type="predicted"/>
<evidence type="ECO:0000313" key="3">
    <source>
        <dbReference type="Proteomes" id="UP000319817"/>
    </source>
</evidence>
<dbReference type="SUPFAM" id="SSF54001">
    <property type="entry name" value="Cysteine proteinases"/>
    <property type="match status" value="1"/>
</dbReference>
<reference evidence="2 3" key="1">
    <citation type="submission" date="2019-02" db="EMBL/GenBank/DDBJ databases">
        <title>Deep-cultivation of Planctomycetes and their phenomic and genomic characterization uncovers novel biology.</title>
        <authorList>
            <person name="Wiegand S."/>
            <person name="Jogler M."/>
            <person name="Boedeker C."/>
            <person name="Pinto D."/>
            <person name="Vollmers J."/>
            <person name="Rivas-Marin E."/>
            <person name="Kohn T."/>
            <person name="Peeters S.H."/>
            <person name="Heuer A."/>
            <person name="Rast P."/>
            <person name="Oberbeckmann S."/>
            <person name="Bunk B."/>
            <person name="Jeske O."/>
            <person name="Meyerdierks A."/>
            <person name="Storesund J.E."/>
            <person name="Kallscheuer N."/>
            <person name="Luecker S."/>
            <person name="Lage O.M."/>
            <person name="Pohl T."/>
            <person name="Merkel B.J."/>
            <person name="Hornburger P."/>
            <person name="Mueller R.-W."/>
            <person name="Bruemmer F."/>
            <person name="Labrenz M."/>
            <person name="Spormann A.M."/>
            <person name="Op den Camp H."/>
            <person name="Overmann J."/>
            <person name="Amann R."/>
            <person name="Jetten M.S.M."/>
            <person name="Mascher T."/>
            <person name="Medema M.H."/>
            <person name="Devos D.P."/>
            <person name="Kaster A.-K."/>
            <person name="Ovreas L."/>
            <person name="Rohde M."/>
            <person name="Galperin M.Y."/>
            <person name="Jogler C."/>
        </authorList>
    </citation>
    <scope>NUCLEOTIDE SEQUENCE [LARGE SCALE GENOMIC DNA]</scope>
    <source>
        <strain evidence="2 3">K23_9</strain>
    </source>
</reference>
<evidence type="ECO:0000259" key="1">
    <source>
        <dbReference type="SMART" id="SM00460"/>
    </source>
</evidence>
<dbReference type="AlphaFoldDB" id="A0A517NZP7"/>
<dbReference type="Gene3D" id="3.10.620.30">
    <property type="match status" value="1"/>
</dbReference>
<dbReference type="Pfam" id="PF01841">
    <property type="entry name" value="Transglut_core"/>
    <property type="match status" value="1"/>
</dbReference>
<dbReference type="RefSeq" id="WP_145420469.1">
    <property type="nucleotide sequence ID" value="NZ_CP036526.1"/>
</dbReference>
<keyword evidence="3" id="KW-1185">Reference proteome</keyword>
<feature type="domain" description="Transglutaminase-like" evidence="1">
    <location>
        <begin position="416"/>
        <end position="482"/>
    </location>
</feature>
<dbReference type="SUPFAM" id="SSF63825">
    <property type="entry name" value="YWTD domain"/>
    <property type="match status" value="1"/>
</dbReference>
<gene>
    <name evidence="2" type="ORF">K239x_46010</name>
</gene>
<dbReference type="OrthoDB" id="9787782at2"/>
<dbReference type="PANTHER" id="PTHR33490:SF6">
    <property type="entry name" value="SLL1049 PROTEIN"/>
    <property type="match status" value="1"/>
</dbReference>
<dbReference type="PANTHER" id="PTHR33490">
    <property type="entry name" value="BLR5614 PROTEIN-RELATED"/>
    <property type="match status" value="1"/>
</dbReference>
<dbReference type="EMBL" id="CP036526">
    <property type="protein sequence ID" value="QDT12591.1"/>
    <property type="molecule type" value="Genomic_DNA"/>
</dbReference>
<evidence type="ECO:0000313" key="2">
    <source>
        <dbReference type="EMBL" id="QDT12591.1"/>
    </source>
</evidence>
<dbReference type="Proteomes" id="UP000319817">
    <property type="component" value="Chromosome"/>
</dbReference>
<sequence length="555" mass="62340">MLRFRPSTEMTAICAALLFGCWLGTYADAARPAPRNETTYSIPIQGARGFCEHAGGLAVFDHPRRTLFVSNREGKMRAVESLDGWAVSDVAIIGQSAVYCSRDRILQYAGNSVKKTLIQGCSNLRSIAVDRTDIYLFDDGPSPSILKVNARTGEVLMRVAYDGIRGADLAVLGGRLFVLDLGDRCVHQFDMRSASTKLKLQVGPGISSGSGGICFVGGQLYVHEADFQRLRPLAWRAEAHLVSSWMQPIRMTFVQESANVSSDKTMLMDFDVSVPMRTPSQVVGELEWSLEPQEIVEDRFGQKIAKFRGLSLEAADRHQLTYQVDVYARAIQYDPPKSPLQSLARIPDEITATYLAAEPIYQMTESEMVQAASEARVGRDGSQPKDVRTMITNIAWYITSRFRYAMDDTWDDAHTSLVRGTGSCSEYSFIFASLCRLNGIPTRLMGGIQFADYAAKHQSPLFHRWNEVYFPSLGWIPVDLTKFDDAEENRRDFEFLFGTPGYIITLSRGGIDPEHLGLTYYIRRQYRGGKRVRNNYVNFEPINAKPERQMLLQFP</sequence>
<name>A0A517NZP7_9BACT</name>
<organism evidence="2 3">
    <name type="scientific">Stieleria marina</name>
    <dbReference type="NCBI Taxonomy" id="1930275"/>
    <lineage>
        <taxon>Bacteria</taxon>
        <taxon>Pseudomonadati</taxon>
        <taxon>Planctomycetota</taxon>
        <taxon>Planctomycetia</taxon>
        <taxon>Pirellulales</taxon>
        <taxon>Pirellulaceae</taxon>
        <taxon>Stieleria</taxon>
    </lineage>
</organism>
<dbReference type="SMART" id="SM00460">
    <property type="entry name" value="TGc"/>
    <property type="match status" value="1"/>
</dbReference>
<accession>A0A517NZP7</accession>